<comment type="caution">
    <text evidence="4">The sequence shown here is derived from an EMBL/GenBank/DDBJ whole genome shotgun (WGS) entry which is preliminary data.</text>
</comment>
<feature type="coiled-coil region" evidence="2">
    <location>
        <begin position="14"/>
        <end position="48"/>
    </location>
</feature>
<dbReference type="EMBL" id="AORZ01000002">
    <property type="protein sequence ID" value="EMF02407.1"/>
    <property type="molecule type" value="Genomic_DNA"/>
</dbReference>
<feature type="domain" description="Lsr2 DNA-binding" evidence="3">
    <location>
        <begin position="69"/>
        <end position="102"/>
    </location>
</feature>
<gene>
    <name evidence="4" type="ORF">H340_01134</name>
</gene>
<dbReference type="InterPro" id="IPR055370">
    <property type="entry name" value="Lsr2_DNA-bd"/>
</dbReference>
<dbReference type="GO" id="GO:0016746">
    <property type="term" value="F:acyltransferase activity"/>
    <property type="evidence" value="ECO:0007669"/>
    <property type="project" value="InterPro"/>
</dbReference>
<dbReference type="GO" id="GO:0003677">
    <property type="term" value="F:DNA binding"/>
    <property type="evidence" value="ECO:0007669"/>
    <property type="project" value="UniProtKB-KW"/>
</dbReference>
<organism evidence="4 5">
    <name type="scientific">Streptomyces mobaraensis (strain ATCC 29032 / DSM 40847 / JCM 4168 / NBRC 13819 / NCIMB 11159 / IPCR 16-22)</name>
    <dbReference type="NCBI Taxonomy" id="1223523"/>
    <lineage>
        <taxon>Bacteria</taxon>
        <taxon>Bacillati</taxon>
        <taxon>Actinomycetota</taxon>
        <taxon>Actinomycetes</taxon>
        <taxon>Kitasatosporales</taxon>
        <taxon>Streptomycetaceae</taxon>
        <taxon>Streptomyces</taxon>
    </lineage>
</organism>
<dbReference type="AlphaFoldDB" id="M3CEA5"/>
<dbReference type="Gene3D" id="4.10.320.10">
    <property type="entry name" value="E3-binding domain"/>
    <property type="match status" value="1"/>
</dbReference>
<keyword evidence="1" id="KW-0238">DNA-binding</keyword>
<dbReference type="STRING" id="1223523.H340_01134"/>
<evidence type="ECO:0000313" key="5">
    <source>
        <dbReference type="Proteomes" id="UP000011740"/>
    </source>
</evidence>
<evidence type="ECO:0000256" key="1">
    <source>
        <dbReference type="ARBA" id="ARBA00023125"/>
    </source>
</evidence>
<dbReference type="InterPro" id="IPR036625">
    <property type="entry name" value="E3-bd_dom_sf"/>
</dbReference>
<name>M3CEA5_STRM1</name>
<reference evidence="4 5" key="1">
    <citation type="journal article" date="2013" name="Genome Announc.">
        <title>Whole-Genome Shotgun Assembly and Analysis of the Genome of Streptomyces mobaraensis DSM 40847, a Strain for Industrial Production of Microbial Transglutaminase.</title>
        <authorList>
            <person name="Yang H."/>
            <person name="He T."/>
            <person name="Wu W."/>
            <person name="Zhu W."/>
            <person name="Lu B."/>
            <person name="Sun W."/>
        </authorList>
    </citation>
    <scope>NUCLEOTIDE SEQUENCE [LARGE SCALE GENOMIC DNA]</scope>
    <source>
        <strain evidence="4 5">DSM 40847</strain>
    </source>
</reference>
<protein>
    <recommendedName>
        <fullName evidence="3">Lsr2 DNA-binding domain-containing protein</fullName>
    </recommendedName>
</protein>
<accession>M3CEA5</accession>
<dbReference type="Proteomes" id="UP000011740">
    <property type="component" value="Unassembled WGS sequence"/>
</dbReference>
<proteinExistence type="predicted"/>
<sequence length="114" mass="12612">MNYSGNVELTPAKMKGLEADAEAYEAAEKEYEGQVEKLKKARDTAAEKFKKSLEAAGVRPIEPKKLTPDDLKKIRLWASRNGHTINPKARIPGTIRAGYDKAAAEGKLQDDEKI</sequence>
<evidence type="ECO:0000313" key="4">
    <source>
        <dbReference type="EMBL" id="EMF02407.1"/>
    </source>
</evidence>
<evidence type="ECO:0000259" key="3">
    <source>
        <dbReference type="Pfam" id="PF23359"/>
    </source>
</evidence>
<dbReference type="PATRIC" id="fig|1223523.3.peg.235"/>
<keyword evidence="2" id="KW-0175">Coiled coil</keyword>
<dbReference type="Pfam" id="PF23359">
    <property type="entry name" value="Lsr2_DNA-bd"/>
    <property type="match status" value="1"/>
</dbReference>
<evidence type="ECO:0000256" key="2">
    <source>
        <dbReference type="SAM" id="Coils"/>
    </source>
</evidence>